<proteinExistence type="predicted"/>
<feature type="compositionally biased region" description="Low complexity" evidence="1">
    <location>
        <begin position="293"/>
        <end position="306"/>
    </location>
</feature>
<reference evidence="3 4" key="1">
    <citation type="submission" date="2024-09" db="EMBL/GenBank/DDBJ databases">
        <authorList>
            <person name="Sun Q."/>
            <person name="Mori K."/>
        </authorList>
    </citation>
    <scope>NUCLEOTIDE SEQUENCE [LARGE SCALE GENOMIC DNA]</scope>
    <source>
        <strain evidence="3 4">JCM 9626</strain>
    </source>
</reference>
<keyword evidence="2" id="KW-0812">Transmembrane</keyword>
<feature type="transmembrane region" description="Helical" evidence="2">
    <location>
        <begin position="43"/>
        <end position="64"/>
    </location>
</feature>
<keyword evidence="2" id="KW-1133">Transmembrane helix</keyword>
<accession>A0ABV5K5D6</accession>
<keyword evidence="2" id="KW-0472">Membrane</keyword>
<sequence>MNDTPPSDGLRDLLDSSFGDGPAHRPLDQALAGGRRRLLLRRIASGVAGVAVVGVMTTSVALLAGGSQPSAGTDPAASRSPNPGATDCQDLVPDSDWSMSWDDSSSSSGSGSASTSTTGPATHAPSPGTEEQPPAYGSELSLGPTEVPTYASTSVPGIEDIPEECLELFTTTAGTSSSTTGSVSERHGRSGDLGADVDLDSHGRLHHAAGVTIERTIDNPLDWTAPDHSAAVELSVDGEPTWALLTFVRLTDGCGSWTTSTASPLEGESLEDWVAERRQDVEADGAHEADGASCSSSVTSTRGTSSQPEPAAEPTP</sequence>
<organism evidence="3 4">
    <name type="scientific">Nocardioides plantarum</name>
    <dbReference type="NCBI Taxonomy" id="29299"/>
    <lineage>
        <taxon>Bacteria</taxon>
        <taxon>Bacillati</taxon>
        <taxon>Actinomycetota</taxon>
        <taxon>Actinomycetes</taxon>
        <taxon>Propionibacteriales</taxon>
        <taxon>Nocardioidaceae</taxon>
        <taxon>Nocardioides</taxon>
    </lineage>
</organism>
<keyword evidence="4" id="KW-1185">Reference proteome</keyword>
<feature type="region of interest" description="Disordered" evidence="1">
    <location>
        <begin position="67"/>
        <end position="156"/>
    </location>
</feature>
<feature type="compositionally biased region" description="Low complexity" evidence="1">
    <location>
        <begin position="94"/>
        <end position="128"/>
    </location>
</feature>
<evidence type="ECO:0000313" key="4">
    <source>
        <dbReference type="Proteomes" id="UP001589750"/>
    </source>
</evidence>
<evidence type="ECO:0000256" key="2">
    <source>
        <dbReference type="SAM" id="Phobius"/>
    </source>
</evidence>
<dbReference type="EMBL" id="JBHMDG010000001">
    <property type="protein sequence ID" value="MFB9311597.1"/>
    <property type="molecule type" value="Genomic_DNA"/>
</dbReference>
<evidence type="ECO:0000256" key="1">
    <source>
        <dbReference type="SAM" id="MobiDB-lite"/>
    </source>
</evidence>
<feature type="region of interest" description="Disordered" evidence="1">
    <location>
        <begin position="276"/>
        <end position="316"/>
    </location>
</feature>
<protein>
    <submittedName>
        <fullName evidence="3">Uncharacterized protein</fullName>
    </submittedName>
</protein>
<dbReference type="Proteomes" id="UP001589750">
    <property type="component" value="Unassembled WGS sequence"/>
</dbReference>
<feature type="compositionally biased region" description="Basic and acidic residues" evidence="1">
    <location>
        <begin position="276"/>
        <end position="290"/>
    </location>
</feature>
<gene>
    <name evidence="3" type="ORF">ACFFRI_00960</name>
</gene>
<evidence type="ECO:0000313" key="3">
    <source>
        <dbReference type="EMBL" id="MFB9311597.1"/>
    </source>
</evidence>
<feature type="region of interest" description="Disordered" evidence="1">
    <location>
        <begin position="1"/>
        <end position="24"/>
    </location>
</feature>
<name>A0ABV5K5D6_9ACTN</name>
<comment type="caution">
    <text evidence="3">The sequence shown here is derived from an EMBL/GenBank/DDBJ whole genome shotgun (WGS) entry which is preliminary data.</text>
</comment>
<dbReference type="RefSeq" id="WP_140008567.1">
    <property type="nucleotide sequence ID" value="NZ_JBHMDG010000001.1"/>
</dbReference>